<comment type="caution">
    <text evidence="6">The sequence shown here is derived from an EMBL/GenBank/DDBJ whole genome shotgun (WGS) entry which is preliminary data.</text>
</comment>
<dbReference type="PROSITE" id="PS00478">
    <property type="entry name" value="LIM_DOMAIN_1"/>
    <property type="match status" value="2"/>
</dbReference>
<dbReference type="GO" id="GO:0030695">
    <property type="term" value="F:GTPase regulator activity"/>
    <property type="evidence" value="ECO:0007669"/>
    <property type="project" value="UniProtKB-ARBA"/>
</dbReference>
<feature type="region of interest" description="Disordered" evidence="4">
    <location>
        <begin position="1"/>
        <end position="122"/>
    </location>
</feature>
<dbReference type="FunFam" id="2.10.110.10:FF:000077">
    <property type="entry name" value="LIM domain protein"/>
    <property type="match status" value="1"/>
</dbReference>
<dbReference type="Proteomes" id="UP000038010">
    <property type="component" value="Unassembled WGS sequence"/>
</dbReference>
<dbReference type="OrthoDB" id="15567at2759"/>
<organism evidence="6 7">
    <name type="scientific">Cyphellophora attinorum</name>
    <dbReference type="NCBI Taxonomy" id="1664694"/>
    <lineage>
        <taxon>Eukaryota</taxon>
        <taxon>Fungi</taxon>
        <taxon>Dikarya</taxon>
        <taxon>Ascomycota</taxon>
        <taxon>Pezizomycotina</taxon>
        <taxon>Eurotiomycetes</taxon>
        <taxon>Chaetothyriomycetidae</taxon>
        <taxon>Chaetothyriales</taxon>
        <taxon>Cyphellophoraceae</taxon>
        <taxon>Cyphellophora</taxon>
    </lineage>
</organism>
<accession>A0A0N1HQR1</accession>
<evidence type="ECO:0000313" key="7">
    <source>
        <dbReference type="Proteomes" id="UP000038010"/>
    </source>
</evidence>
<feature type="domain" description="LIM zinc-binding" evidence="5">
    <location>
        <begin position="349"/>
        <end position="409"/>
    </location>
</feature>
<dbReference type="Gene3D" id="2.10.110.10">
    <property type="entry name" value="Cysteine Rich Protein"/>
    <property type="match status" value="3"/>
</dbReference>
<dbReference type="PROSITE" id="PS50023">
    <property type="entry name" value="LIM_DOMAIN_2"/>
    <property type="match status" value="2"/>
</dbReference>
<feature type="region of interest" description="Disordered" evidence="4">
    <location>
        <begin position="167"/>
        <end position="214"/>
    </location>
</feature>
<feature type="compositionally biased region" description="Polar residues" evidence="4">
    <location>
        <begin position="11"/>
        <end position="23"/>
    </location>
</feature>
<feature type="domain" description="LIM zinc-binding" evidence="5">
    <location>
        <begin position="410"/>
        <end position="489"/>
    </location>
</feature>
<keyword evidence="7" id="KW-1185">Reference proteome</keyword>
<evidence type="ECO:0000259" key="5">
    <source>
        <dbReference type="PROSITE" id="PS50023"/>
    </source>
</evidence>
<dbReference type="GO" id="GO:0046872">
    <property type="term" value="F:metal ion binding"/>
    <property type="evidence" value="ECO:0007669"/>
    <property type="project" value="UniProtKB-KW"/>
</dbReference>
<dbReference type="PANTHER" id="PTHR24216:SF8">
    <property type="entry name" value="PAXILLIN, ISOFORM F"/>
    <property type="match status" value="1"/>
</dbReference>
<feature type="compositionally biased region" description="Polar residues" evidence="4">
    <location>
        <begin position="93"/>
        <end position="106"/>
    </location>
</feature>
<feature type="compositionally biased region" description="Basic residues" evidence="4">
    <location>
        <begin position="1"/>
        <end position="10"/>
    </location>
</feature>
<dbReference type="CDD" id="cd08368">
    <property type="entry name" value="LIM"/>
    <property type="match status" value="1"/>
</dbReference>
<dbReference type="Pfam" id="PF00412">
    <property type="entry name" value="LIM"/>
    <property type="match status" value="2"/>
</dbReference>
<reference evidence="6 7" key="1">
    <citation type="submission" date="2015-06" db="EMBL/GenBank/DDBJ databases">
        <title>Draft genome of the ant-associated black yeast Phialophora attae CBS 131958.</title>
        <authorList>
            <person name="Moreno L.F."/>
            <person name="Stielow B.J."/>
            <person name="de Hoog S."/>
            <person name="Vicente V.A."/>
            <person name="Weiss V.A."/>
            <person name="de Vries M."/>
            <person name="Cruz L.M."/>
            <person name="Souza E.M."/>
        </authorList>
    </citation>
    <scope>NUCLEOTIDE SEQUENCE [LARGE SCALE GENOMIC DNA]</scope>
    <source>
        <strain evidence="6 7">CBS 131958</strain>
    </source>
</reference>
<dbReference type="SMART" id="SM00132">
    <property type="entry name" value="LIM"/>
    <property type="match status" value="2"/>
</dbReference>
<dbReference type="GeneID" id="28734975"/>
<dbReference type="AlphaFoldDB" id="A0A0N1HQR1"/>
<evidence type="ECO:0000256" key="2">
    <source>
        <dbReference type="ARBA" id="ARBA00022833"/>
    </source>
</evidence>
<dbReference type="SUPFAM" id="SSF57716">
    <property type="entry name" value="Glucocorticoid receptor-like (DNA-binding domain)"/>
    <property type="match status" value="2"/>
</dbReference>
<name>A0A0N1HQR1_9EURO</name>
<evidence type="ECO:0000256" key="3">
    <source>
        <dbReference type="PROSITE-ProRule" id="PRU00125"/>
    </source>
</evidence>
<evidence type="ECO:0000313" key="6">
    <source>
        <dbReference type="EMBL" id="KPI37916.1"/>
    </source>
</evidence>
<sequence length="489" mass="54155">MAKSGRRRSSGMRNASNGSNKSIFRNPEDQIYEEPELIMDPAGNASTQGSLPLRSRDRNSILRGSRPLPEKPGVTFAPQQPRHNRVEIHKNPPSRSRNAAYTSSVSHARHQSIDEAEEEPRRSVDGIEIRSDDIRAATGFKLKDRSAKLPTPSAVSDQLGRPIVSFDPSWRPSGDSPRNSHDTARPVIKFTESPRTSKDMQRPLPRPLPSTSEAVNTAPAVPTINLPGDDDVPSIQVDDCSGPSISVTAPEIAVTAPTAPTYSIFPPAEPKSAPKLQQDRCLYMPLQPLFHPECFACHHCQANLECIAFFPEPDAKRAERLEAEGIAEGSEEADVRFYCSLDYAEMFAPRCKSCKTPIEGEVIVAAGAEWHVGHFFCAECGDPFDSNTPFVEKDGYAYCVRCHTKRTSARCRECKQQILEEVTVEALGGKWHESCFKCFECEGGFGEDGRFFIRDVSVEPTDKEKRKGIMAKMEEKAVCSGCEERRLKA</sequence>
<protein>
    <submittedName>
        <fullName evidence="6">LIM domain-containing protein C4F6.12</fullName>
    </submittedName>
</protein>
<dbReference type="STRING" id="1664694.A0A0N1HQR1"/>
<keyword evidence="2 3" id="KW-0862">Zinc</keyword>
<keyword evidence="1 3" id="KW-0479">Metal-binding</keyword>
<keyword evidence="3" id="KW-0440">LIM domain</keyword>
<dbReference type="EMBL" id="LFJN01000021">
    <property type="protein sequence ID" value="KPI37916.1"/>
    <property type="molecule type" value="Genomic_DNA"/>
</dbReference>
<gene>
    <name evidence="6" type="ORF">AB675_3072</name>
</gene>
<proteinExistence type="predicted"/>
<dbReference type="RefSeq" id="XP_017997879.1">
    <property type="nucleotide sequence ID" value="XM_018143095.1"/>
</dbReference>
<dbReference type="VEuPathDB" id="FungiDB:AB675_3072"/>
<evidence type="ECO:0000256" key="1">
    <source>
        <dbReference type="ARBA" id="ARBA00022723"/>
    </source>
</evidence>
<dbReference type="InterPro" id="IPR001781">
    <property type="entry name" value="Znf_LIM"/>
</dbReference>
<dbReference type="PANTHER" id="PTHR24216">
    <property type="entry name" value="PAXILLIN-RELATED"/>
    <property type="match status" value="1"/>
</dbReference>
<evidence type="ECO:0000256" key="4">
    <source>
        <dbReference type="SAM" id="MobiDB-lite"/>
    </source>
</evidence>